<feature type="chain" id="PRO_5044885497" evidence="1">
    <location>
        <begin position="23"/>
        <end position="87"/>
    </location>
</feature>
<evidence type="ECO:0000256" key="1">
    <source>
        <dbReference type="SAM" id="SignalP"/>
    </source>
</evidence>
<evidence type="ECO:0000313" key="2">
    <source>
        <dbReference type="EMBL" id="CAH8360409.1"/>
    </source>
</evidence>
<dbReference type="Proteomes" id="UP001642260">
    <property type="component" value="Unassembled WGS sequence"/>
</dbReference>
<dbReference type="EMBL" id="CAKOAT010286265">
    <property type="protein sequence ID" value="CAH8360409.1"/>
    <property type="molecule type" value="Genomic_DNA"/>
</dbReference>
<reference evidence="2 3" key="1">
    <citation type="submission" date="2022-03" db="EMBL/GenBank/DDBJ databases">
        <authorList>
            <person name="Macdonald S."/>
            <person name="Ahmed S."/>
            <person name="Newling K."/>
        </authorList>
    </citation>
    <scope>NUCLEOTIDE SEQUENCE [LARGE SCALE GENOMIC DNA]</scope>
</reference>
<protein>
    <submittedName>
        <fullName evidence="2">Uncharacterized protein</fullName>
    </submittedName>
</protein>
<gene>
    <name evidence="2" type="ORF">ERUC_LOCUS26165</name>
</gene>
<accession>A0ABC8KMG5</accession>
<organism evidence="2 3">
    <name type="scientific">Eruca vesicaria subsp. sativa</name>
    <name type="common">Garden rocket</name>
    <name type="synonym">Eruca sativa</name>
    <dbReference type="NCBI Taxonomy" id="29727"/>
    <lineage>
        <taxon>Eukaryota</taxon>
        <taxon>Viridiplantae</taxon>
        <taxon>Streptophyta</taxon>
        <taxon>Embryophyta</taxon>
        <taxon>Tracheophyta</taxon>
        <taxon>Spermatophyta</taxon>
        <taxon>Magnoliopsida</taxon>
        <taxon>eudicotyledons</taxon>
        <taxon>Gunneridae</taxon>
        <taxon>Pentapetalae</taxon>
        <taxon>rosids</taxon>
        <taxon>malvids</taxon>
        <taxon>Brassicales</taxon>
        <taxon>Brassicaceae</taxon>
        <taxon>Brassiceae</taxon>
        <taxon>Eruca</taxon>
    </lineage>
</organism>
<sequence length="87" mass="9654">MTKTSLFLVAILLSLMVITSLAQPDPTLGAQGIEMKDKCETNECIIDAPWTAHLDYAPHHDRPPGHWAIPPPKLVDDIDTHVVKPNY</sequence>
<dbReference type="AlphaFoldDB" id="A0ABC8KMG5"/>
<keyword evidence="3" id="KW-1185">Reference proteome</keyword>
<name>A0ABC8KMG5_ERUVS</name>
<evidence type="ECO:0000313" key="3">
    <source>
        <dbReference type="Proteomes" id="UP001642260"/>
    </source>
</evidence>
<proteinExistence type="predicted"/>
<feature type="signal peptide" evidence="1">
    <location>
        <begin position="1"/>
        <end position="22"/>
    </location>
</feature>
<keyword evidence="1" id="KW-0732">Signal</keyword>
<comment type="caution">
    <text evidence="2">The sequence shown here is derived from an EMBL/GenBank/DDBJ whole genome shotgun (WGS) entry which is preliminary data.</text>
</comment>